<dbReference type="RefSeq" id="WP_286594164.1">
    <property type="nucleotide sequence ID" value="NZ_JACANB010000006.1"/>
</dbReference>
<reference evidence="2" key="2">
    <citation type="journal article" date="2022" name="Sci. Total Environ.">
        <title>Prevalence, transmission, and molecular epidemiology of tet(X)-positive bacteria among humans, animals, and environmental niches in China: An epidemiological, and genomic-based study.</title>
        <authorList>
            <person name="Dong N."/>
            <person name="Zeng Y."/>
            <person name="Cai C."/>
            <person name="Sun C."/>
            <person name="Lu J."/>
            <person name="Liu C."/>
            <person name="Zhou H."/>
            <person name="Sun Q."/>
            <person name="Shu L."/>
            <person name="Wang H."/>
            <person name="Wang Y."/>
            <person name="Wang S."/>
            <person name="Wu C."/>
            <person name="Chan E.W."/>
            <person name="Chen G."/>
            <person name="Shen Z."/>
            <person name="Chen S."/>
            <person name="Zhang R."/>
        </authorList>
    </citation>
    <scope>NUCLEOTIDE SEQUENCE</scope>
    <source>
        <strain evidence="2">DF46-2-2</strain>
    </source>
</reference>
<dbReference type="EMBL" id="JACANB010000006">
    <property type="protein sequence ID" value="MDM1696902.1"/>
    <property type="molecule type" value="Genomic_DNA"/>
</dbReference>
<feature type="chain" id="PRO_5043454117" description="Nuclear transport factor 2 family protein" evidence="1">
    <location>
        <begin position="19"/>
        <end position="143"/>
    </location>
</feature>
<organism evidence="2 3">
    <name type="scientific">Thiopseudomonas alkaliphila</name>
    <dbReference type="NCBI Taxonomy" id="1697053"/>
    <lineage>
        <taxon>Bacteria</taxon>
        <taxon>Pseudomonadati</taxon>
        <taxon>Pseudomonadota</taxon>
        <taxon>Gammaproteobacteria</taxon>
        <taxon>Pseudomonadales</taxon>
        <taxon>Pseudomonadaceae</taxon>
        <taxon>Thiopseudomonas</taxon>
    </lineage>
</organism>
<gene>
    <name evidence="2" type="ORF">HX099_09565</name>
</gene>
<keyword evidence="1" id="KW-0732">Signal</keyword>
<name>A0AAW7DTB3_9GAMM</name>
<comment type="caution">
    <text evidence="2">The sequence shown here is derived from an EMBL/GenBank/DDBJ whole genome shotgun (WGS) entry which is preliminary data.</text>
</comment>
<dbReference type="AlphaFoldDB" id="A0AAW7DTB3"/>
<evidence type="ECO:0000313" key="3">
    <source>
        <dbReference type="Proteomes" id="UP001173465"/>
    </source>
</evidence>
<evidence type="ECO:0000313" key="2">
    <source>
        <dbReference type="EMBL" id="MDM1696902.1"/>
    </source>
</evidence>
<evidence type="ECO:0008006" key="4">
    <source>
        <dbReference type="Google" id="ProtNLM"/>
    </source>
</evidence>
<reference evidence="2" key="1">
    <citation type="submission" date="2020-06" db="EMBL/GenBank/DDBJ databases">
        <authorList>
            <person name="Dong N."/>
        </authorList>
    </citation>
    <scope>NUCLEOTIDE SEQUENCE</scope>
    <source>
        <strain evidence="2">DF46-2-2</strain>
    </source>
</reference>
<dbReference type="Proteomes" id="UP001173465">
    <property type="component" value="Unassembled WGS sequence"/>
</dbReference>
<protein>
    <recommendedName>
        <fullName evidence="4">Nuclear transport factor 2 family protein</fullName>
    </recommendedName>
</protein>
<sequence length="143" mass="15816">MRKHVLAIALLVSGAASAETATTTEQTQAICSGAAALFASGEHDRVYESLLPYWPLPKEEIQNLGYQTKTQIGMVGDRFGQSLGAEHVETVSAGNSLVRHVFLIKHEKHALKFSCVFYKPKDRWLVNTILWDDKPHTLVGIGR</sequence>
<evidence type="ECO:0000256" key="1">
    <source>
        <dbReference type="SAM" id="SignalP"/>
    </source>
</evidence>
<feature type="signal peptide" evidence="1">
    <location>
        <begin position="1"/>
        <end position="18"/>
    </location>
</feature>
<proteinExistence type="predicted"/>
<accession>A0AAW7DTB3</accession>